<gene>
    <name evidence="1" type="ORF">EZS27_017423</name>
</gene>
<dbReference type="AlphaFoldDB" id="A0A5J4RMZ9"/>
<name>A0A5J4RMZ9_9ZZZZ</name>
<reference evidence="1" key="1">
    <citation type="submission" date="2019-03" db="EMBL/GenBank/DDBJ databases">
        <title>Single cell metagenomics reveals metabolic interactions within the superorganism composed of flagellate Streblomastix strix and complex community of Bacteroidetes bacteria on its surface.</title>
        <authorList>
            <person name="Treitli S.C."/>
            <person name="Kolisko M."/>
            <person name="Husnik F."/>
            <person name="Keeling P."/>
            <person name="Hampl V."/>
        </authorList>
    </citation>
    <scope>NUCLEOTIDE SEQUENCE</scope>
    <source>
        <strain evidence="1">STM</strain>
    </source>
</reference>
<dbReference type="EMBL" id="SNRY01001020">
    <property type="protein sequence ID" value="KAA6334231.1"/>
    <property type="molecule type" value="Genomic_DNA"/>
</dbReference>
<feature type="non-terminal residue" evidence="1">
    <location>
        <position position="1"/>
    </location>
</feature>
<protein>
    <submittedName>
        <fullName evidence="1">Uncharacterized protein</fullName>
    </submittedName>
</protein>
<evidence type="ECO:0000313" key="1">
    <source>
        <dbReference type="EMBL" id="KAA6334231.1"/>
    </source>
</evidence>
<proteinExistence type="predicted"/>
<dbReference type="InterPro" id="IPR030955">
    <property type="entry name" value="CHP04423"/>
</dbReference>
<accession>A0A5J4RMZ9</accession>
<organism evidence="1">
    <name type="scientific">termite gut metagenome</name>
    <dbReference type="NCBI Taxonomy" id="433724"/>
    <lineage>
        <taxon>unclassified sequences</taxon>
        <taxon>metagenomes</taxon>
        <taxon>organismal metagenomes</taxon>
    </lineage>
</organism>
<sequence length="162" mass="19245">LFFGRNKRKWNYNGGDSMNTRKLSDIIPKGRNYTGYLWMSDEQNPKTYCNQPIDKELERTDDQNPFIIEGQLYCEEKQLSYSIKYVDGKYFITKYDLNALGNEFDKKKYIPNRIPACHIVFRQYWKQKADELCENMEVLIPGAFVFVGFENYVKGGETIWQQ</sequence>
<dbReference type="NCBIfam" id="TIGR04423">
    <property type="entry name" value="casT3_TIGR04423"/>
    <property type="match status" value="1"/>
</dbReference>
<comment type="caution">
    <text evidence="1">The sequence shown here is derived from an EMBL/GenBank/DDBJ whole genome shotgun (WGS) entry which is preliminary data.</text>
</comment>